<dbReference type="InterPro" id="IPR030395">
    <property type="entry name" value="GP_PDE_dom"/>
</dbReference>
<dbReference type="GeneID" id="105849368"/>
<evidence type="ECO:0000256" key="1">
    <source>
        <dbReference type="SAM" id="Phobius"/>
    </source>
</evidence>
<reference evidence="4" key="1">
    <citation type="submission" date="2025-08" db="UniProtKB">
        <authorList>
            <consortium name="RefSeq"/>
        </authorList>
    </citation>
    <scope>IDENTIFICATION</scope>
</reference>
<name>A0ABM4D923_HYDVU</name>
<dbReference type="PANTHER" id="PTHR46320">
    <property type="entry name" value="GLYCEROPHOSPHODIESTER PHOSPHODIESTERASE 1"/>
    <property type="match status" value="1"/>
</dbReference>
<feature type="domain" description="GP-PDE" evidence="2">
    <location>
        <begin position="52"/>
        <end position="311"/>
    </location>
</feature>
<protein>
    <submittedName>
        <fullName evidence="4">Glycerophosphodiester phosphodiesterase 1 isoform X3</fullName>
    </submittedName>
</protein>
<gene>
    <name evidence="4" type="primary">LOC105849368</name>
</gene>
<dbReference type="PANTHER" id="PTHR46320:SF1">
    <property type="entry name" value="GLYCEROPHOSPHODIESTER PHOSPHODIESTERASE 1"/>
    <property type="match status" value="1"/>
</dbReference>
<dbReference type="Proteomes" id="UP001652625">
    <property type="component" value="Chromosome 12"/>
</dbReference>
<dbReference type="Pfam" id="PF03009">
    <property type="entry name" value="GDPD"/>
    <property type="match status" value="1"/>
</dbReference>
<dbReference type="InterPro" id="IPR017946">
    <property type="entry name" value="PLC-like_Pdiesterase_TIM-brl"/>
</dbReference>
<dbReference type="SUPFAM" id="SSF51695">
    <property type="entry name" value="PLC-like phosphodiesterases"/>
    <property type="match status" value="1"/>
</dbReference>
<organism evidence="3 4">
    <name type="scientific">Hydra vulgaris</name>
    <name type="common">Hydra</name>
    <name type="synonym">Hydra attenuata</name>
    <dbReference type="NCBI Taxonomy" id="6087"/>
    <lineage>
        <taxon>Eukaryota</taxon>
        <taxon>Metazoa</taxon>
        <taxon>Cnidaria</taxon>
        <taxon>Hydrozoa</taxon>
        <taxon>Hydroidolina</taxon>
        <taxon>Anthoathecata</taxon>
        <taxon>Aplanulata</taxon>
        <taxon>Hydridae</taxon>
        <taxon>Hydra</taxon>
    </lineage>
</organism>
<keyword evidence="3" id="KW-1185">Reference proteome</keyword>
<evidence type="ECO:0000313" key="3">
    <source>
        <dbReference type="Proteomes" id="UP001652625"/>
    </source>
</evidence>
<evidence type="ECO:0000259" key="2">
    <source>
        <dbReference type="PROSITE" id="PS51704"/>
    </source>
</evidence>
<keyword evidence="1" id="KW-0472">Membrane</keyword>
<dbReference type="RefSeq" id="XP_065670830.1">
    <property type="nucleotide sequence ID" value="XM_065814758.1"/>
</dbReference>
<dbReference type="Gene3D" id="3.20.20.190">
    <property type="entry name" value="Phosphatidylinositol (PI) phosphodiesterase"/>
    <property type="match status" value="1"/>
</dbReference>
<feature type="transmembrane region" description="Helical" evidence="1">
    <location>
        <begin position="12"/>
        <end position="32"/>
    </location>
</feature>
<keyword evidence="1" id="KW-0812">Transmembrane</keyword>
<dbReference type="PROSITE" id="PS51704">
    <property type="entry name" value="GP_PDE"/>
    <property type="match status" value="1"/>
</dbReference>
<dbReference type="CDD" id="cd08573">
    <property type="entry name" value="GDPD_GDE1"/>
    <property type="match status" value="1"/>
</dbReference>
<accession>A0ABM4D923</accession>
<evidence type="ECO:0000313" key="4">
    <source>
        <dbReference type="RefSeq" id="XP_065670830.1"/>
    </source>
</evidence>
<sequence>MKISTILKMFLEWLVVCCPVFFLLSIIVYKVFKLPKQDLGRVKKLLFPNNTPVIIAHRAGKDQAPENTLLAIETAYKNGATAIEVDLCFTKDKVPVLLHDDTLDRTTNGTGLICKTSYKDVLQLNAAAKFGRSVKNVVKVPTLSEAVQFCVEKNIIIDLDVKSNSMETVETLKFLQKTVPGVTDIIFVTSFHAHILYAVRRHCPDFLIGIIWDPTYIVYTFTGDENYKGWFAPLYWCLDIIYGFLVHSFIPDFLGVSLVSIEKDMLSKNYVEKWRAKGIEVAAWTVNKLIEKNFLLHLGVPIITDSIEKFQ</sequence>
<proteinExistence type="predicted"/>
<keyword evidence="1" id="KW-1133">Transmembrane helix</keyword>